<dbReference type="InterPro" id="IPR016162">
    <property type="entry name" value="Ald_DH_N"/>
</dbReference>
<dbReference type="PATRIC" id="fig|1260251.3.peg.1087"/>
<dbReference type="Proteomes" id="UP000017881">
    <property type="component" value="Chromosome"/>
</dbReference>
<dbReference type="Gene3D" id="3.40.605.10">
    <property type="entry name" value="Aldehyde Dehydrogenase, Chain A, domain 1"/>
    <property type="match status" value="1"/>
</dbReference>
<comment type="similarity">
    <text evidence="1 4">Belongs to the aldehyde dehydrogenase family.</text>
</comment>
<protein>
    <submittedName>
        <fullName evidence="6">Aldehyde dehydrogenase</fullName>
    </submittedName>
</protein>
<evidence type="ECO:0000313" key="7">
    <source>
        <dbReference type="Proteomes" id="UP000017881"/>
    </source>
</evidence>
<dbReference type="PROSITE" id="PS00687">
    <property type="entry name" value="ALDEHYDE_DEHYDR_GLU"/>
    <property type="match status" value="1"/>
</dbReference>
<gene>
    <name evidence="6" type="ORF">SPISAL_05365</name>
</gene>
<keyword evidence="7" id="KW-1185">Reference proteome</keyword>
<dbReference type="EMBL" id="CP005963">
    <property type="protein sequence ID" value="AGM41167.1"/>
    <property type="molecule type" value="Genomic_DNA"/>
</dbReference>
<dbReference type="HOGENOM" id="CLU_005391_0_2_6"/>
<feature type="active site" evidence="3">
    <location>
        <position position="246"/>
    </location>
</feature>
<dbReference type="InterPro" id="IPR015590">
    <property type="entry name" value="Aldehyde_DH_dom"/>
</dbReference>
<dbReference type="InterPro" id="IPR016160">
    <property type="entry name" value="Ald_DH_CS_CYS"/>
</dbReference>
<evidence type="ECO:0000256" key="4">
    <source>
        <dbReference type="RuleBase" id="RU003345"/>
    </source>
</evidence>
<sequence>MIARHFIGGRWSDAGARIEVEDPGTGEAIGEVVLADGETVDEAVMAADACHRSGALTGPRPAYRLSLMLRMAGAIREVTEQGAEILCRESGKPLSDARGEFEEAARYFEYYGGMADKLEGRSIPLGENYFDWTVREPHGVSAHVVPWNFPVGLAARSLAAGLAAGNCIVIKSPELAPLGLTVLVEALANADLPAGAINLVSGYGRETGEALIRHPMVRHIVFTGSVPTGRAILHAAAERIVPSVMELGGKSAGIVHADADIDTVVASVESGVFFNAGQVCSAMSRLLVHDSLHDELAHAIRQRAEALRIGHGLEDPDLTPLISADQLDRVEQLCSSGLRDGATAITGGQRIDRAGHFMQPTVFTDVRASMAIAKEEIFGPALSLLRFRTTDEAVAMANDTDYGLVAGVFGRDLDRTLDTARQLDAGQVFVNEWFAGGVETPFGGTGLSGYGREKGLEALDNHLRTRNIAVRLNR</sequence>
<name>R4VL00_9GAMM</name>
<feature type="domain" description="Aldehyde dehydrogenase" evidence="5">
    <location>
        <begin position="15"/>
        <end position="467"/>
    </location>
</feature>
<dbReference type="FunFam" id="3.40.309.10:FF:000012">
    <property type="entry name" value="Betaine aldehyde dehydrogenase"/>
    <property type="match status" value="1"/>
</dbReference>
<evidence type="ECO:0000256" key="3">
    <source>
        <dbReference type="PROSITE-ProRule" id="PRU10007"/>
    </source>
</evidence>
<dbReference type="Pfam" id="PF00171">
    <property type="entry name" value="Aldedh"/>
    <property type="match status" value="1"/>
</dbReference>
<dbReference type="eggNOG" id="COG1012">
    <property type="taxonomic scope" value="Bacteria"/>
</dbReference>
<reference evidence="6 7" key="1">
    <citation type="journal article" date="2013" name="Genome Announc.">
        <title>Draft Genome of Spiribacter salinus M19-40, an Abundant Gammaproteobacterium in Aquatic Hypersaline Environments.</title>
        <authorList>
            <person name="Leon M.J."/>
            <person name="Ghai R."/>
            <person name="Fernandez A.B."/>
            <person name="Sanchez-Porro C."/>
            <person name="Rodriguez-Valera F."/>
            <person name="Ventosa A."/>
        </authorList>
    </citation>
    <scope>NUCLEOTIDE SEQUENCE [LARGE SCALE GENOMIC DNA]</scope>
    <source>
        <strain evidence="6">M19-40</strain>
    </source>
</reference>
<dbReference type="RefSeq" id="WP_016353474.1">
    <property type="nucleotide sequence ID" value="NC_021291.1"/>
</dbReference>
<dbReference type="InterPro" id="IPR029510">
    <property type="entry name" value="Ald_DH_CS_GLU"/>
</dbReference>
<dbReference type="PANTHER" id="PTHR11699">
    <property type="entry name" value="ALDEHYDE DEHYDROGENASE-RELATED"/>
    <property type="match status" value="1"/>
</dbReference>
<dbReference type="SUPFAM" id="SSF53720">
    <property type="entry name" value="ALDH-like"/>
    <property type="match status" value="1"/>
</dbReference>
<evidence type="ECO:0000259" key="5">
    <source>
        <dbReference type="Pfam" id="PF00171"/>
    </source>
</evidence>
<accession>R4VL00</accession>
<keyword evidence="2 4" id="KW-0560">Oxidoreductase</keyword>
<dbReference type="PROSITE" id="PS00070">
    <property type="entry name" value="ALDEHYDE_DEHYDR_CYS"/>
    <property type="match status" value="1"/>
</dbReference>
<dbReference type="FunFam" id="3.40.605.10:FF:000007">
    <property type="entry name" value="NAD/NADP-dependent betaine aldehyde dehydrogenase"/>
    <property type="match status" value="1"/>
</dbReference>
<evidence type="ECO:0000256" key="1">
    <source>
        <dbReference type="ARBA" id="ARBA00009986"/>
    </source>
</evidence>
<evidence type="ECO:0000256" key="2">
    <source>
        <dbReference type="ARBA" id="ARBA00023002"/>
    </source>
</evidence>
<dbReference type="KEGG" id="ssal:SPISAL_05365"/>
<dbReference type="AlphaFoldDB" id="R4VL00"/>
<dbReference type="InterPro" id="IPR016161">
    <property type="entry name" value="Ald_DH/histidinol_DH"/>
</dbReference>
<organism evidence="6 7">
    <name type="scientific">Spiribacter salinus M19-40</name>
    <dbReference type="NCBI Taxonomy" id="1260251"/>
    <lineage>
        <taxon>Bacteria</taxon>
        <taxon>Pseudomonadati</taxon>
        <taxon>Pseudomonadota</taxon>
        <taxon>Gammaproteobacteria</taxon>
        <taxon>Chromatiales</taxon>
        <taxon>Ectothiorhodospiraceae</taxon>
        <taxon>Spiribacter</taxon>
    </lineage>
</organism>
<dbReference type="OrthoDB" id="9812625at2"/>
<evidence type="ECO:0000313" key="6">
    <source>
        <dbReference type="EMBL" id="AGM41167.1"/>
    </source>
</evidence>
<proteinExistence type="inferred from homology"/>
<dbReference type="GO" id="GO:0016620">
    <property type="term" value="F:oxidoreductase activity, acting on the aldehyde or oxo group of donors, NAD or NADP as acceptor"/>
    <property type="evidence" value="ECO:0007669"/>
    <property type="project" value="InterPro"/>
</dbReference>
<dbReference type="InterPro" id="IPR016163">
    <property type="entry name" value="Ald_DH_C"/>
</dbReference>
<dbReference type="Gene3D" id="3.40.309.10">
    <property type="entry name" value="Aldehyde Dehydrogenase, Chain A, domain 2"/>
    <property type="match status" value="1"/>
</dbReference>